<reference evidence="2 3" key="1">
    <citation type="submission" date="2018-06" db="EMBL/GenBank/DDBJ databases">
        <title>Complete Genomes of Monosporascus.</title>
        <authorList>
            <person name="Robinson A.J."/>
            <person name="Natvig D.O."/>
        </authorList>
    </citation>
    <scope>NUCLEOTIDE SEQUENCE [LARGE SCALE GENOMIC DNA]</scope>
    <source>
        <strain evidence="2 3">CBS 609.92</strain>
    </source>
</reference>
<comment type="caution">
    <text evidence="2">The sequence shown here is derived from an EMBL/GenBank/DDBJ whole genome shotgun (WGS) entry which is preliminary data.</text>
</comment>
<evidence type="ECO:0000313" key="2">
    <source>
        <dbReference type="EMBL" id="RYO78257.1"/>
    </source>
</evidence>
<feature type="region of interest" description="Disordered" evidence="1">
    <location>
        <begin position="1"/>
        <end position="116"/>
    </location>
</feature>
<dbReference type="EMBL" id="QJNS01000394">
    <property type="protein sequence ID" value="RYO78257.1"/>
    <property type="molecule type" value="Genomic_DNA"/>
</dbReference>
<feature type="compositionally biased region" description="Basic and acidic residues" evidence="1">
    <location>
        <begin position="178"/>
        <end position="212"/>
    </location>
</feature>
<protein>
    <submittedName>
        <fullName evidence="2">Uncharacterized protein</fullName>
    </submittedName>
</protein>
<sequence length="356" mass="39656">MASQRWSLEEEMGSSQPNASAVRGKDGEDSAFVSQDSGFIRDDTSEEIIVRDSPPPSSLLDEPQPDPVSSQLSQSQRKRSTKNSRRDSQKASQKRNSPKKPKKRKQRSRGLGLRMRWNAESTEVFMNLLSSYVAKNRFAIERPAVLKPVYENLAADMKLHDLYRAVFAKETATEEFIREAGNKSDLPDRGDVSDKSTTPEEDSDKTAKETKPFKAKAQNSKFDPDINTNLSDDGGINSQSTVPSSQTAETIPPSAKRQKTSKKKRSEDKIISMGFHGLSRVQGSKDVEKASYSVPYIMRKSPDQLRISALPPFFEDILLSPRSIPSYSGEHVLRDEAFAIPPSALPALRDEGVDFD</sequence>
<name>A0ABY0GVQ0_9PEZI</name>
<dbReference type="Proteomes" id="UP000294003">
    <property type="component" value="Unassembled WGS sequence"/>
</dbReference>
<evidence type="ECO:0000256" key="1">
    <source>
        <dbReference type="SAM" id="MobiDB-lite"/>
    </source>
</evidence>
<keyword evidence="3" id="KW-1185">Reference proteome</keyword>
<organism evidence="2 3">
    <name type="scientific">Monosporascus cannonballus</name>
    <dbReference type="NCBI Taxonomy" id="155416"/>
    <lineage>
        <taxon>Eukaryota</taxon>
        <taxon>Fungi</taxon>
        <taxon>Dikarya</taxon>
        <taxon>Ascomycota</taxon>
        <taxon>Pezizomycotina</taxon>
        <taxon>Sordariomycetes</taxon>
        <taxon>Xylariomycetidae</taxon>
        <taxon>Xylariales</taxon>
        <taxon>Xylariales incertae sedis</taxon>
        <taxon>Monosporascus</taxon>
    </lineage>
</organism>
<accession>A0ABY0GVQ0</accession>
<feature type="compositionally biased region" description="Low complexity" evidence="1">
    <location>
        <begin position="58"/>
        <end position="75"/>
    </location>
</feature>
<feature type="compositionally biased region" description="Polar residues" evidence="1">
    <location>
        <begin position="217"/>
        <end position="249"/>
    </location>
</feature>
<feature type="region of interest" description="Disordered" evidence="1">
    <location>
        <begin position="178"/>
        <end position="269"/>
    </location>
</feature>
<gene>
    <name evidence="2" type="ORF">DL762_008788</name>
</gene>
<feature type="compositionally biased region" description="Basic residues" evidence="1">
    <location>
        <begin position="92"/>
        <end position="108"/>
    </location>
</feature>
<evidence type="ECO:0000313" key="3">
    <source>
        <dbReference type="Proteomes" id="UP000294003"/>
    </source>
</evidence>
<proteinExistence type="predicted"/>